<dbReference type="InterPro" id="IPR013954">
    <property type="entry name" value="PNK3P"/>
</dbReference>
<dbReference type="GO" id="GO:0000105">
    <property type="term" value="P:L-histidine biosynthetic process"/>
    <property type="evidence" value="ECO:0007669"/>
    <property type="project" value="InterPro"/>
</dbReference>
<dbReference type="InterPro" id="IPR006549">
    <property type="entry name" value="HAD-SF_hydro_IIIA"/>
</dbReference>
<evidence type="ECO:0000256" key="3">
    <source>
        <dbReference type="ARBA" id="ARBA00005628"/>
    </source>
</evidence>
<feature type="site" description="Stabilizes the phosphoryl group" evidence="11">
    <location>
        <position position="107"/>
    </location>
</feature>
<dbReference type="GO" id="GO:0005975">
    <property type="term" value="P:carbohydrate metabolic process"/>
    <property type="evidence" value="ECO:0007669"/>
    <property type="project" value="InterPro"/>
</dbReference>
<dbReference type="OrthoDB" id="9790411at2"/>
<comment type="subunit">
    <text evidence="4">Monomer.</text>
</comment>
<sequence>MSKTKVLFIDRDGTLVLEPPVDYQLDSLEKLEFYPKVFQYMAKIASELDFELVMVTNQDGLGTDSFPEDTFWPPQNKIIDAFKKEGVEFAEIHIDKTFPHENADTRKPRTGLLTKYFSEDYDLENSFVLGDRITDMELAKNLGAKGIYLSEDPELGAD</sequence>
<dbReference type="Proteomes" id="UP000323930">
    <property type="component" value="Unassembled WGS sequence"/>
</dbReference>
<evidence type="ECO:0000313" key="14">
    <source>
        <dbReference type="Proteomes" id="UP000323930"/>
    </source>
</evidence>
<dbReference type="RefSeq" id="WP_148540132.1">
    <property type="nucleotide sequence ID" value="NZ_VSDQ01000245.1"/>
</dbReference>
<dbReference type="NCBIfam" id="TIGR01261">
    <property type="entry name" value="hisB_Nterm"/>
    <property type="match status" value="1"/>
</dbReference>
<evidence type="ECO:0000256" key="4">
    <source>
        <dbReference type="ARBA" id="ARBA00011245"/>
    </source>
</evidence>
<dbReference type="InterPro" id="IPR036412">
    <property type="entry name" value="HAD-like_sf"/>
</dbReference>
<evidence type="ECO:0000256" key="6">
    <source>
        <dbReference type="ARBA" id="ARBA00022723"/>
    </source>
</evidence>
<evidence type="ECO:0000256" key="10">
    <source>
        <dbReference type="PIRSR" id="PIRSR004682-1"/>
    </source>
</evidence>
<evidence type="ECO:0000256" key="7">
    <source>
        <dbReference type="ARBA" id="ARBA00022801"/>
    </source>
</evidence>
<dbReference type="NCBIfam" id="TIGR01656">
    <property type="entry name" value="Histidinol-ppas"/>
    <property type="match status" value="1"/>
</dbReference>
<comment type="cofactor">
    <cofactor evidence="1 12">
        <name>Mg(2+)</name>
        <dbReference type="ChEBI" id="CHEBI:18420"/>
    </cofactor>
</comment>
<dbReference type="AlphaFoldDB" id="A0A5D0J3G5"/>
<dbReference type="InterPro" id="IPR004446">
    <property type="entry name" value="Heptose_bisP_phosphatase"/>
</dbReference>
<comment type="caution">
    <text evidence="13">The sequence shown here is derived from an EMBL/GenBank/DDBJ whole genome shotgun (WGS) entry which is preliminary data.</text>
</comment>
<evidence type="ECO:0000256" key="12">
    <source>
        <dbReference type="PIRSR" id="PIRSR004682-4"/>
    </source>
</evidence>
<dbReference type="GO" id="GO:0046872">
    <property type="term" value="F:metal ion binding"/>
    <property type="evidence" value="ECO:0007669"/>
    <property type="project" value="UniProtKB-KW"/>
</dbReference>
<feature type="site" description="Contributes to substrate recognition" evidence="11">
    <location>
        <position position="106"/>
    </location>
</feature>
<dbReference type="NCBIfam" id="TIGR01662">
    <property type="entry name" value="HAD-SF-IIIA"/>
    <property type="match status" value="1"/>
</dbReference>
<proteinExistence type="inferred from homology"/>
<keyword evidence="14" id="KW-1185">Reference proteome</keyword>
<dbReference type="PANTHER" id="PTHR42891">
    <property type="entry name" value="D-GLYCERO-BETA-D-MANNO-HEPTOSE-1,7-BISPHOSPHATE 7-PHOSPHATASE"/>
    <property type="match status" value="1"/>
</dbReference>
<name>A0A5D0J3G5_9FLAO</name>
<protein>
    <recommendedName>
        <fullName evidence="9">D,D-heptose 1,7-bisphosphate phosphatase</fullName>
    </recommendedName>
</protein>
<feature type="binding site" evidence="12">
    <location>
        <position position="12"/>
    </location>
    <ligand>
        <name>Mg(2+)</name>
        <dbReference type="ChEBI" id="CHEBI:18420"/>
    </ligand>
</feature>
<evidence type="ECO:0000313" key="13">
    <source>
        <dbReference type="EMBL" id="TYA89157.1"/>
    </source>
</evidence>
<feature type="active site" description="Proton donor" evidence="10">
    <location>
        <position position="12"/>
    </location>
</feature>
<comment type="subcellular location">
    <subcellularLocation>
        <location evidence="2">Cytoplasm</location>
    </subcellularLocation>
</comment>
<dbReference type="PIRSF" id="PIRSF004682">
    <property type="entry name" value="GmhB"/>
    <property type="match status" value="1"/>
</dbReference>
<gene>
    <name evidence="13" type="primary">hisB</name>
    <name evidence="13" type="ORF">FUA24_03775</name>
</gene>
<feature type="non-terminal residue" evidence="13">
    <location>
        <position position="158"/>
    </location>
</feature>
<dbReference type="PANTHER" id="PTHR42891:SF1">
    <property type="entry name" value="D-GLYCERO-BETA-D-MANNO-HEPTOSE-1,7-BISPHOSPHATE 7-PHOSPHATASE"/>
    <property type="match status" value="1"/>
</dbReference>
<feature type="site" description="Stabilizes the phosphoryl group" evidence="11">
    <location>
        <position position="56"/>
    </location>
</feature>
<keyword evidence="5" id="KW-0963">Cytoplasm</keyword>
<dbReference type="SUPFAM" id="SSF56784">
    <property type="entry name" value="HAD-like"/>
    <property type="match status" value="1"/>
</dbReference>
<dbReference type="InterPro" id="IPR006543">
    <property type="entry name" value="Histidinol-phos"/>
</dbReference>
<dbReference type="GO" id="GO:0004401">
    <property type="term" value="F:histidinol-phosphatase activity"/>
    <property type="evidence" value="ECO:0007669"/>
    <property type="project" value="InterPro"/>
</dbReference>
<keyword evidence="12" id="KW-0460">Magnesium</keyword>
<evidence type="ECO:0000256" key="2">
    <source>
        <dbReference type="ARBA" id="ARBA00004496"/>
    </source>
</evidence>
<feature type="binding site" evidence="12">
    <location>
        <position position="131"/>
    </location>
    <ligand>
        <name>Mg(2+)</name>
        <dbReference type="ChEBI" id="CHEBI:18420"/>
    </ligand>
</feature>
<evidence type="ECO:0000256" key="11">
    <source>
        <dbReference type="PIRSR" id="PIRSR004682-3"/>
    </source>
</evidence>
<keyword evidence="7 13" id="KW-0378">Hydrolase</keyword>
<dbReference type="GO" id="GO:0005737">
    <property type="term" value="C:cytoplasm"/>
    <property type="evidence" value="ECO:0007669"/>
    <property type="project" value="UniProtKB-SubCell"/>
</dbReference>
<dbReference type="GO" id="GO:0004424">
    <property type="term" value="F:imidazoleglycerol-phosphate dehydratase activity"/>
    <property type="evidence" value="ECO:0007669"/>
    <property type="project" value="InterPro"/>
</dbReference>
<dbReference type="InterPro" id="IPR005954">
    <property type="entry name" value="HisB_N"/>
</dbReference>
<keyword evidence="8" id="KW-0119">Carbohydrate metabolism</keyword>
<feature type="binding site" evidence="12">
    <location>
        <position position="10"/>
    </location>
    <ligand>
        <name>Mg(2+)</name>
        <dbReference type="ChEBI" id="CHEBI:18420"/>
    </ligand>
</feature>
<dbReference type="Pfam" id="PF08645">
    <property type="entry name" value="PNK3P"/>
    <property type="match status" value="1"/>
</dbReference>
<accession>A0A5D0J3G5</accession>
<dbReference type="EMBL" id="VSDQ01000245">
    <property type="protein sequence ID" value="TYA89157.1"/>
    <property type="molecule type" value="Genomic_DNA"/>
</dbReference>
<reference evidence="13 14" key="1">
    <citation type="submission" date="2019-08" db="EMBL/GenBank/DDBJ databases">
        <title>Seonamhaeicola sediminis sp. nov., isolated from marine sediment.</title>
        <authorList>
            <person name="Cao W.R."/>
        </authorList>
    </citation>
    <scope>NUCLEOTIDE SEQUENCE [LARGE SCALE GENOMIC DNA]</scope>
    <source>
        <strain evidence="13 14">B011</strain>
    </source>
</reference>
<comment type="similarity">
    <text evidence="3">Belongs to the GmhB family.</text>
</comment>
<keyword evidence="6 12" id="KW-0479">Metal-binding</keyword>
<organism evidence="13 14">
    <name type="scientific">Seonamhaeicola marinus</name>
    <dbReference type="NCBI Taxonomy" id="1912246"/>
    <lineage>
        <taxon>Bacteria</taxon>
        <taxon>Pseudomonadati</taxon>
        <taxon>Bacteroidota</taxon>
        <taxon>Flavobacteriia</taxon>
        <taxon>Flavobacteriales</taxon>
        <taxon>Flavobacteriaceae</taxon>
    </lineage>
</organism>
<evidence type="ECO:0000256" key="5">
    <source>
        <dbReference type="ARBA" id="ARBA00022490"/>
    </source>
</evidence>
<evidence type="ECO:0000256" key="9">
    <source>
        <dbReference type="ARBA" id="ARBA00031828"/>
    </source>
</evidence>
<evidence type="ECO:0000256" key="8">
    <source>
        <dbReference type="ARBA" id="ARBA00023277"/>
    </source>
</evidence>
<evidence type="ECO:0000256" key="1">
    <source>
        <dbReference type="ARBA" id="ARBA00001946"/>
    </source>
</evidence>
<dbReference type="InterPro" id="IPR023214">
    <property type="entry name" value="HAD_sf"/>
</dbReference>
<feature type="active site" description="Nucleophile" evidence="10">
    <location>
        <position position="10"/>
    </location>
</feature>
<dbReference type="Gene3D" id="3.40.50.1000">
    <property type="entry name" value="HAD superfamily/HAD-like"/>
    <property type="match status" value="1"/>
</dbReference>